<dbReference type="OrthoDB" id="9793351at2"/>
<sequence length="258" mass="27954">MGRVWTTLPSPSNWGRVRHHRGGPVAPDAVQDGRVTTDIAEIARAETARGELVLRRRVSETAADVLELRVNGVFVMDTLETTSEIELATQALGLVDEPTAVLIGGLGLGFTLQRVLADARVERAVVVEIEEPLIEWMRDGTVPHGPAILADARASVVNADIAMAIAEARSTYDLVLLDVDNGPGYLVHDGNEAVYGSAFLERCRDLLRPGGVLVVWSAAVAPALLAAMRTAFGDAEEQAHDVLLQDRPEEYFLYLARR</sequence>
<dbReference type="CDD" id="cd02440">
    <property type="entry name" value="AdoMet_MTases"/>
    <property type="match status" value="1"/>
</dbReference>
<dbReference type="AlphaFoldDB" id="A0A4V1RPJ4"/>
<dbReference type="Pfam" id="PF01564">
    <property type="entry name" value="Spermine_synth"/>
    <property type="match status" value="1"/>
</dbReference>
<organism evidence="2 3">
    <name type="scientific">Nocardioides zhouii</name>
    <dbReference type="NCBI Taxonomy" id="1168729"/>
    <lineage>
        <taxon>Bacteria</taxon>
        <taxon>Bacillati</taxon>
        <taxon>Actinomycetota</taxon>
        <taxon>Actinomycetes</taxon>
        <taxon>Propionibacteriales</taxon>
        <taxon>Nocardioidaceae</taxon>
        <taxon>Nocardioides</taxon>
    </lineage>
</organism>
<accession>A0A4V1RPJ4</accession>
<dbReference type="Gene3D" id="3.40.50.150">
    <property type="entry name" value="Vaccinia Virus protein VP39"/>
    <property type="match status" value="1"/>
</dbReference>
<evidence type="ECO:0000256" key="1">
    <source>
        <dbReference type="ARBA" id="ARBA00023115"/>
    </source>
</evidence>
<reference evidence="2 3" key="1">
    <citation type="submission" date="2019-01" db="EMBL/GenBank/DDBJ databases">
        <title>Novel species of Nocardioides.</title>
        <authorList>
            <person name="Liu Q."/>
            <person name="X Y.-H."/>
        </authorList>
    </citation>
    <scope>NUCLEOTIDE SEQUENCE [LARGE SCALE GENOMIC DNA]</scope>
    <source>
        <strain evidence="2 3">HLT2-9</strain>
    </source>
</reference>
<gene>
    <name evidence="2" type="ORF">EUA94_13500</name>
</gene>
<keyword evidence="3" id="KW-1185">Reference proteome</keyword>
<evidence type="ECO:0008006" key="4">
    <source>
        <dbReference type="Google" id="ProtNLM"/>
    </source>
</evidence>
<name>A0A4V1RPJ4_9ACTN</name>
<evidence type="ECO:0000313" key="3">
    <source>
        <dbReference type="Proteomes" id="UP000291101"/>
    </source>
</evidence>
<dbReference type="PANTHER" id="PTHR43317:SF3">
    <property type="entry name" value="BLR2883 PROTEIN"/>
    <property type="match status" value="1"/>
</dbReference>
<protein>
    <recommendedName>
        <fullName evidence="4">PABS domain-containing protein</fullName>
    </recommendedName>
</protein>
<comment type="caution">
    <text evidence="2">The sequence shown here is derived from an EMBL/GenBank/DDBJ whole genome shotgun (WGS) entry which is preliminary data.</text>
</comment>
<dbReference type="PANTHER" id="PTHR43317">
    <property type="entry name" value="THERMOSPERMINE SYNTHASE ACAULIS5"/>
    <property type="match status" value="1"/>
</dbReference>
<keyword evidence="1" id="KW-0620">Polyamine biosynthesis</keyword>
<proteinExistence type="predicted"/>
<dbReference type="SUPFAM" id="SSF53335">
    <property type="entry name" value="S-adenosyl-L-methionine-dependent methyltransferases"/>
    <property type="match status" value="1"/>
</dbReference>
<dbReference type="EMBL" id="SDWV01000013">
    <property type="protein sequence ID" value="RYC09567.1"/>
    <property type="molecule type" value="Genomic_DNA"/>
</dbReference>
<dbReference type="GO" id="GO:0006596">
    <property type="term" value="P:polyamine biosynthetic process"/>
    <property type="evidence" value="ECO:0007669"/>
    <property type="project" value="UniProtKB-KW"/>
</dbReference>
<dbReference type="InterPro" id="IPR029063">
    <property type="entry name" value="SAM-dependent_MTases_sf"/>
</dbReference>
<evidence type="ECO:0000313" key="2">
    <source>
        <dbReference type="EMBL" id="RYC09567.1"/>
    </source>
</evidence>
<dbReference type="Proteomes" id="UP000291101">
    <property type="component" value="Unassembled WGS sequence"/>
</dbReference>